<evidence type="ECO:0000256" key="8">
    <source>
        <dbReference type="ARBA" id="ARBA00023049"/>
    </source>
</evidence>
<dbReference type="Pfam" id="PF01435">
    <property type="entry name" value="Peptidase_M48"/>
    <property type="match status" value="1"/>
</dbReference>
<keyword evidence="8 10" id="KW-0482">Metalloprotease</keyword>
<organism evidence="13 14">
    <name type="scientific">Micromonospora coxensis</name>
    <dbReference type="NCBI Taxonomy" id="356852"/>
    <lineage>
        <taxon>Bacteria</taxon>
        <taxon>Bacillati</taxon>
        <taxon>Actinomycetota</taxon>
        <taxon>Actinomycetes</taxon>
        <taxon>Micromonosporales</taxon>
        <taxon>Micromonosporaceae</taxon>
        <taxon>Micromonospora</taxon>
    </lineage>
</organism>
<evidence type="ECO:0000256" key="10">
    <source>
        <dbReference type="RuleBase" id="RU003983"/>
    </source>
</evidence>
<evidence type="ECO:0000256" key="11">
    <source>
        <dbReference type="SAM" id="Phobius"/>
    </source>
</evidence>
<sequence>MTINTAGNECPRCGQATVSIREAVPWCAACEWNLDTFDRAGRTPEFGWAWIDRGTYRLAARLTRQQYAALVDRPLESSGLGLAGVVTAVASILLTVGVAALAATGVWLLFAFAFPNIAVVAGVAMIGLAVALRPRFGRLAPDVDVLSREQAPGLHALVDEVAAAVGAPLPHVVAVDDSFNAYTTSVGLRRRRVLVLGLPLWGALDGQARVALLGHELGHFVNGDVRRLLVTQPALTMLGNAADLFRPGHASAGGGIIEMIGDALGRMLSWTMSRLLFGAHLLLVVTALRDSQRAEYLADEMAARAAGTDGATRMLDTLLHGDAVLQVVRQSCRDGAGPATWRAGVGRSLTAAADRLPLLRQLSIRERTSLFASHPPQGLRHRMLTTRVRQDPRARLTETRAEQIDAELARHYEQVGRQLAWAGD</sequence>
<evidence type="ECO:0000256" key="3">
    <source>
        <dbReference type="ARBA" id="ARBA00022692"/>
    </source>
</evidence>
<evidence type="ECO:0000256" key="4">
    <source>
        <dbReference type="ARBA" id="ARBA00022723"/>
    </source>
</evidence>
<proteinExistence type="inferred from homology"/>
<comment type="similarity">
    <text evidence="10">Belongs to the peptidase M48 family.</text>
</comment>
<comment type="cofactor">
    <cofactor evidence="10">
        <name>Zn(2+)</name>
        <dbReference type="ChEBI" id="CHEBI:29105"/>
    </cofactor>
    <text evidence="10">Binds 1 zinc ion per subunit.</text>
</comment>
<feature type="domain" description="Peptidase M48" evidence="12">
    <location>
        <begin position="150"/>
        <end position="387"/>
    </location>
</feature>
<keyword evidence="3 11" id="KW-0812">Transmembrane</keyword>
<evidence type="ECO:0000256" key="1">
    <source>
        <dbReference type="ARBA" id="ARBA00022475"/>
    </source>
</evidence>
<dbReference type="GO" id="GO:0004222">
    <property type="term" value="F:metalloendopeptidase activity"/>
    <property type="evidence" value="ECO:0007669"/>
    <property type="project" value="InterPro"/>
</dbReference>
<evidence type="ECO:0000256" key="5">
    <source>
        <dbReference type="ARBA" id="ARBA00022801"/>
    </source>
</evidence>
<dbReference type="InterPro" id="IPR001915">
    <property type="entry name" value="Peptidase_M48"/>
</dbReference>
<dbReference type="PANTHER" id="PTHR43221:SF2">
    <property type="entry name" value="PROTEASE HTPX HOMOLOG"/>
    <property type="match status" value="1"/>
</dbReference>
<evidence type="ECO:0000313" key="13">
    <source>
        <dbReference type="EMBL" id="SCG76495.1"/>
    </source>
</evidence>
<dbReference type="GO" id="GO:0046872">
    <property type="term" value="F:metal ion binding"/>
    <property type="evidence" value="ECO:0007669"/>
    <property type="project" value="UniProtKB-KW"/>
</dbReference>
<keyword evidence="7 11" id="KW-1133">Transmembrane helix</keyword>
<keyword evidence="9 11" id="KW-0472">Membrane</keyword>
<name>A0A1C5K115_9ACTN</name>
<feature type="transmembrane region" description="Helical" evidence="11">
    <location>
        <begin position="80"/>
        <end position="101"/>
    </location>
</feature>
<keyword evidence="6 10" id="KW-0862">Zinc</keyword>
<dbReference type="InterPro" id="IPR050083">
    <property type="entry name" value="HtpX_protease"/>
</dbReference>
<protein>
    <submittedName>
        <fullName evidence="13">Zn-dependent protease with chaperone function</fullName>
    </submittedName>
</protein>
<dbReference type="AlphaFoldDB" id="A0A1C5K115"/>
<keyword evidence="5 10" id="KW-0378">Hydrolase</keyword>
<dbReference type="GO" id="GO:0006508">
    <property type="term" value="P:proteolysis"/>
    <property type="evidence" value="ECO:0007669"/>
    <property type="project" value="UniProtKB-KW"/>
</dbReference>
<dbReference type="EMBL" id="LT607753">
    <property type="protein sequence ID" value="SCG76495.1"/>
    <property type="molecule type" value="Genomic_DNA"/>
</dbReference>
<evidence type="ECO:0000256" key="7">
    <source>
        <dbReference type="ARBA" id="ARBA00022989"/>
    </source>
</evidence>
<reference evidence="14" key="1">
    <citation type="submission" date="2016-06" db="EMBL/GenBank/DDBJ databases">
        <authorList>
            <person name="Varghese N."/>
            <person name="Submissions Spin"/>
        </authorList>
    </citation>
    <scope>NUCLEOTIDE SEQUENCE [LARGE SCALE GENOMIC DNA]</scope>
    <source>
        <strain evidence="14">DSM 45161</strain>
    </source>
</reference>
<dbReference type="PANTHER" id="PTHR43221">
    <property type="entry name" value="PROTEASE HTPX"/>
    <property type="match status" value="1"/>
</dbReference>
<feature type="transmembrane region" description="Helical" evidence="11">
    <location>
        <begin position="107"/>
        <end position="132"/>
    </location>
</feature>
<accession>A0A1C5K115</accession>
<evidence type="ECO:0000256" key="9">
    <source>
        <dbReference type="ARBA" id="ARBA00023136"/>
    </source>
</evidence>
<dbReference type="RefSeq" id="WP_088978974.1">
    <property type="nucleotide sequence ID" value="NZ_LT607753.1"/>
</dbReference>
<dbReference type="OrthoDB" id="7870694at2"/>
<evidence type="ECO:0000256" key="2">
    <source>
        <dbReference type="ARBA" id="ARBA00022670"/>
    </source>
</evidence>
<keyword evidence="2 10" id="KW-0645">Protease</keyword>
<dbReference type="CDD" id="cd07328">
    <property type="entry name" value="M48_Ste24p_like"/>
    <property type="match status" value="1"/>
</dbReference>
<dbReference type="Proteomes" id="UP000198215">
    <property type="component" value="Chromosome I"/>
</dbReference>
<evidence type="ECO:0000259" key="12">
    <source>
        <dbReference type="Pfam" id="PF01435"/>
    </source>
</evidence>
<keyword evidence="1" id="KW-1003">Cell membrane</keyword>
<dbReference type="Gene3D" id="3.30.2010.10">
    <property type="entry name" value="Metalloproteases ('zincins'), catalytic domain"/>
    <property type="match status" value="1"/>
</dbReference>
<evidence type="ECO:0000313" key="14">
    <source>
        <dbReference type="Proteomes" id="UP000198215"/>
    </source>
</evidence>
<keyword evidence="4" id="KW-0479">Metal-binding</keyword>
<keyword evidence="14" id="KW-1185">Reference proteome</keyword>
<gene>
    <name evidence="13" type="ORF">GA0070614_5932</name>
</gene>
<evidence type="ECO:0000256" key="6">
    <source>
        <dbReference type="ARBA" id="ARBA00022833"/>
    </source>
</evidence>